<reference evidence="1" key="1">
    <citation type="submission" date="2007-07" db="EMBL/GenBank/DDBJ databases">
        <title>PCAP assembly of the Caenorhabditis remanei genome.</title>
        <authorList>
            <consortium name="The Caenorhabditis remanei Sequencing Consortium"/>
            <person name="Wilson R.K."/>
        </authorList>
    </citation>
    <scope>NUCLEOTIDE SEQUENCE [LARGE SCALE GENOMIC DNA]</scope>
    <source>
        <strain evidence="1">PB4641</strain>
    </source>
</reference>
<evidence type="ECO:0000313" key="1">
    <source>
        <dbReference type="EMBL" id="EFP02956.1"/>
    </source>
</evidence>
<name>E3LN84_CAERE</name>
<protein>
    <submittedName>
        <fullName evidence="1">Uncharacterized protein</fullName>
    </submittedName>
</protein>
<sequence>MDSLDFFISFIYSRSCIRLSGKVQVLSRIQNNTVPNWSAKSIGIDFESRYRRVSSKRKGEILDLIGLSLTTKHPHACFFPYQKSTQEFQELKVVPEGTFKVPTTIAPKKRGKGSRRPRRDLEVWSMGIRQTLNCYMIPGWMAPIQNVDD</sequence>
<dbReference type="InParanoid" id="E3LN84"/>
<gene>
    <name evidence="1" type="ORF">CRE_28302</name>
</gene>
<accession>E3LN84</accession>
<organism evidence="2">
    <name type="scientific">Caenorhabditis remanei</name>
    <name type="common">Caenorhabditis vulgaris</name>
    <dbReference type="NCBI Taxonomy" id="31234"/>
    <lineage>
        <taxon>Eukaryota</taxon>
        <taxon>Metazoa</taxon>
        <taxon>Ecdysozoa</taxon>
        <taxon>Nematoda</taxon>
        <taxon>Chromadorea</taxon>
        <taxon>Rhabditida</taxon>
        <taxon>Rhabditina</taxon>
        <taxon>Rhabditomorpha</taxon>
        <taxon>Rhabditoidea</taxon>
        <taxon>Rhabditidae</taxon>
        <taxon>Peloderinae</taxon>
        <taxon>Caenorhabditis</taxon>
    </lineage>
</organism>
<proteinExistence type="predicted"/>
<dbReference type="AlphaFoldDB" id="E3LN84"/>
<keyword evidence="2" id="KW-1185">Reference proteome</keyword>
<dbReference type="HOGENOM" id="CLU_1751406_0_0_1"/>
<dbReference type="EMBL" id="DS268411">
    <property type="protein sequence ID" value="EFP02956.1"/>
    <property type="molecule type" value="Genomic_DNA"/>
</dbReference>
<evidence type="ECO:0000313" key="2">
    <source>
        <dbReference type="Proteomes" id="UP000008281"/>
    </source>
</evidence>
<dbReference type="Proteomes" id="UP000008281">
    <property type="component" value="Unassembled WGS sequence"/>
</dbReference>